<name>A0A8J7FDJ9_9GAMM</name>
<keyword evidence="7 19" id="KW-0732">Signal</keyword>
<feature type="chain" id="PRO_5035230947" description="Thiol:disulfide interchange protein DsbD" evidence="19">
    <location>
        <begin position="16"/>
        <end position="608"/>
    </location>
</feature>
<evidence type="ECO:0000256" key="8">
    <source>
        <dbReference type="ARBA" id="ARBA00022748"/>
    </source>
</evidence>
<feature type="transmembrane region" description="Helical" evidence="18">
    <location>
        <begin position="443"/>
        <end position="463"/>
    </location>
</feature>
<dbReference type="CDD" id="cd02953">
    <property type="entry name" value="DsbDgamma"/>
    <property type="match status" value="1"/>
</dbReference>
<comment type="caution">
    <text evidence="21">The sequence shown here is derived from an EMBL/GenBank/DDBJ whole genome shotgun (WGS) entry which is preliminary data.</text>
</comment>
<dbReference type="InterPro" id="IPR028250">
    <property type="entry name" value="DsbDN"/>
</dbReference>
<feature type="disulfide bond" description="Redox-active" evidence="18">
    <location>
        <begin position="523"/>
        <end position="526"/>
    </location>
</feature>
<feature type="transmembrane region" description="Helical" evidence="18">
    <location>
        <begin position="269"/>
        <end position="291"/>
    </location>
</feature>
<evidence type="ECO:0000256" key="3">
    <source>
        <dbReference type="ARBA" id="ARBA00022448"/>
    </source>
</evidence>
<protein>
    <recommendedName>
        <fullName evidence="18">Thiol:disulfide interchange protein DsbD</fullName>
        <ecNumber evidence="18">1.8.1.8</ecNumber>
    </recommendedName>
    <alternativeName>
        <fullName evidence="18">Protein-disulfide reductase</fullName>
        <shortName evidence="18">Disulfide reductase</shortName>
    </alternativeName>
</protein>
<evidence type="ECO:0000256" key="13">
    <source>
        <dbReference type="ARBA" id="ARBA00023136"/>
    </source>
</evidence>
<dbReference type="Gene3D" id="2.60.40.1250">
    <property type="entry name" value="Thiol:disulfide interchange protein DsbD, N-terminal domain"/>
    <property type="match status" value="1"/>
</dbReference>
<dbReference type="Proteomes" id="UP000640333">
    <property type="component" value="Unassembled WGS sequence"/>
</dbReference>
<keyword evidence="12 18" id="KW-0520">NAD</keyword>
<dbReference type="PROSITE" id="PS51352">
    <property type="entry name" value="THIOREDOXIN_2"/>
    <property type="match status" value="1"/>
</dbReference>
<keyword evidence="8 18" id="KW-0201">Cytochrome c-type biogenesis</keyword>
<dbReference type="GO" id="GO:0017004">
    <property type="term" value="P:cytochrome complex assembly"/>
    <property type="evidence" value="ECO:0007669"/>
    <property type="project" value="UniProtKB-UniRule"/>
</dbReference>
<dbReference type="Pfam" id="PF11412">
    <property type="entry name" value="DsbD_N"/>
    <property type="match status" value="1"/>
</dbReference>
<evidence type="ECO:0000256" key="17">
    <source>
        <dbReference type="ARBA" id="ARBA00047804"/>
    </source>
</evidence>
<dbReference type="InterPro" id="IPR036929">
    <property type="entry name" value="DsbDN_sf"/>
</dbReference>
<evidence type="ECO:0000256" key="10">
    <source>
        <dbReference type="ARBA" id="ARBA00022989"/>
    </source>
</evidence>
<feature type="signal peptide" evidence="19">
    <location>
        <begin position="1"/>
        <end position="15"/>
    </location>
</feature>
<comment type="catalytic activity">
    <reaction evidence="16 18">
        <text>[protein]-dithiol + NAD(+) = [protein]-disulfide + NADH + H(+)</text>
        <dbReference type="Rhea" id="RHEA:18749"/>
        <dbReference type="Rhea" id="RHEA-COMP:10593"/>
        <dbReference type="Rhea" id="RHEA-COMP:10594"/>
        <dbReference type="ChEBI" id="CHEBI:15378"/>
        <dbReference type="ChEBI" id="CHEBI:29950"/>
        <dbReference type="ChEBI" id="CHEBI:50058"/>
        <dbReference type="ChEBI" id="CHEBI:57540"/>
        <dbReference type="ChEBI" id="CHEBI:57945"/>
        <dbReference type="EC" id="1.8.1.8"/>
    </reaction>
</comment>
<keyword evidence="6 18" id="KW-0812">Transmembrane</keyword>
<feature type="transmembrane region" description="Helical" evidence="18">
    <location>
        <begin position="189"/>
        <end position="216"/>
    </location>
</feature>
<gene>
    <name evidence="18 21" type="primary">dsbD</name>
    <name evidence="21" type="ORF">IOQ59_10625</name>
</gene>
<evidence type="ECO:0000256" key="18">
    <source>
        <dbReference type="HAMAP-Rule" id="MF_00399"/>
    </source>
</evidence>
<dbReference type="EC" id="1.8.1.8" evidence="18"/>
<keyword evidence="9 18" id="KW-0249">Electron transport</keyword>
<evidence type="ECO:0000256" key="4">
    <source>
        <dbReference type="ARBA" id="ARBA00022475"/>
    </source>
</evidence>
<evidence type="ECO:0000256" key="7">
    <source>
        <dbReference type="ARBA" id="ARBA00022729"/>
    </source>
</evidence>
<evidence type="ECO:0000259" key="20">
    <source>
        <dbReference type="PROSITE" id="PS51352"/>
    </source>
</evidence>
<keyword evidence="13 18" id="KW-0472">Membrane</keyword>
<feature type="domain" description="Thioredoxin" evidence="20">
    <location>
        <begin position="482"/>
        <end position="608"/>
    </location>
</feature>
<organism evidence="21 22">
    <name type="scientific">Pontibacterium sinense</name>
    <dbReference type="NCBI Taxonomy" id="2781979"/>
    <lineage>
        <taxon>Bacteria</taxon>
        <taxon>Pseudomonadati</taxon>
        <taxon>Pseudomonadota</taxon>
        <taxon>Gammaproteobacteria</taxon>
        <taxon>Oceanospirillales</taxon>
        <taxon>Oceanospirillaceae</taxon>
        <taxon>Pontibacterium</taxon>
    </lineage>
</organism>
<comment type="catalytic activity">
    <reaction evidence="17 18">
        <text>[protein]-dithiol + NADP(+) = [protein]-disulfide + NADPH + H(+)</text>
        <dbReference type="Rhea" id="RHEA:18753"/>
        <dbReference type="Rhea" id="RHEA-COMP:10593"/>
        <dbReference type="Rhea" id="RHEA-COMP:10594"/>
        <dbReference type="ChEBI" id="CHEBI:15378"/>
        <dbReference type="ChEBI" id="CHEBI:29950"/>
        <dbReference type="ChEBI" id="CHEBI:50058"/>
        <dbReference type="ChEBI" id="CHEBI:57783"/>
        <dbReference type="ChEBI" id="CHEBI:58349"/>
        <dbReference type="EC" id="1.8.1.8"/>
    </reaction>
</comment>
<dbReference type="Pfam" id="PF02683">
    <property type="entry name" value="DsbD_TM"/>
    <property type="match status" value="1"/>
</dbReference>
<dbReference type="AlphaFoldDB" id="A0A8J7FDJ9"/>
<proteinExistence type="inferred from homology"/>
<dbReference type="PANTHER" id="PTHR32234">
    <property type="entry name" value="THIOL:DISULFIDE INTERCHANGE PROTEIN DSBD"/>
    <property type="match status" value="1"/>
</dbReference>
<keyword evidence="4 18" id="KW-1003">Cell membrane</keyword>
<dbReference type="GO" id="GO:0045454">
    <property type="term" value="P:cell redox homeostasis"/>
    <property type="evidence" value="ECO:0007669"/>
    <property type="project" value="TreeGrafter"/>
</dbReference>
<comment type="similarity">
    <text evidence="2 18">Belongs to the thioredoxin family. DsbD subfamily.</text>
</comment>
<keyword evidence="11 18" id="KW-0560">Oxidoreductase</keyword>
<dbReference type="InterPro" id="IPR003834">
    <property type="entry name" value="Cyt_c_assmbl_TM_dom"/>
</dbReference>
<evidence type="ECO:0000256" key="2">
    <source>
        <dbReference type="ARBA" id="ARBA00007241"/>
    </source>
</evidence>
<evidence type="ECO:0000256" key="19">
    <source>
        <dbReference type="SAM" id="SignalP"/>
    </source>
</evidence>
<dbReference type="SUPFAM" id="SSF52833">
    <property type="entry name" value="Thioredoxin-like"/>
    <property type="match status" value="1"/>
</dbReference>
<dbReference type="Pfam" id="PF13899">
    <property type="entry name" value="Thioredoxin_7"/>
    <property type="match status" value="1"/>
</dbReference>
<dbReference type="GO" id="GO:0009055">
    <property type="term" value="F:electron transfer activity"/>
    <property type="evidence" value="ECO:0007669"/>
    <property type="project" value="UniProtKB-UniRule"/>
</dbReference>
<evidence type="ECO:0000256" key="12">
    <source>
        <dbReference type="ARBA" id="ARBA00023027"/>
    </source>
</evidence>
<feature type="disulfide bond" description="Redox-active" evidence="18">
    <location>
        <begin position="127"/>
        <end position="133"/>
    </location>
</feature>
<evidence type="ECO:0000256" key="9">
    <source>
        <dbReference type="ARBA" id="ARBA00022982"/>
    </source>
</evidence>
<keyword evidence="15 18" id="KW-0676">Redox-active center</keyword>
<feature type="transmembrane region" description="Helical" evidence="18">
    <location>
        <begin position="237"/>
        <end position="257"/>
    </location>
</feature>
<dbReference type="PANTHER" id="PTHR32234:SF0">
    <property type="entry name" value="THIOL:DISULFIDE INTERCHANGE PROTEIN DSBD"/>
    <property type="match status" value="1"/>
</dbReference>
<evidence type="ECO:0000256" key="11">
    <source>
        <dbReference type="ARBA" id="ARBA00023002"/>
    </source>
</evidence>
<keyword evidence="22" id="KW-1185">Reference proteome</keyword>
<dbReference type="Gene3D" id="3.40.30.10">
    <property type="entry name" value="Glutaredoxin"/>
    <property type="match status" value="1"/>
</dbReference>
<comment type="function">
    <text evidence="18">Required to facilitate the formation of correct disulfide bonds in some periplasmic proteins and for the assembly of the periplasmic c-type cytochromes. Acts by transferring electrons from cytoplasmic thioredoxin to the periplasm. This transfer involves a cascade of disulfide bond formation and reduction steps.</text>
</comment>
<evidence type="ECO:0000256" key="5">
    <source>
        <dbReference type="ARBA" id="ARBA00022519"/>
    </source>
</evidence>
<accession>A0A8J7FDJ9</accession>
<dbReference type="HAMAP" id="MF_00399">
    <property type="entry name" value="DbsD"/>
    <property type="match status" value="1"/>
</dbReference>
<comment type="subcellular location">
    <subcellularLocation>
        <location evidence="1 18">Cell inner membrane</location>
        <topology evidence="1 18">Multi-pass membrane protein</topology>
    </subcellularLocation>
</comment>
<evidence type="ECO:0000256" key="6">
    <source>
        <dbReference type="ARBA" id="ARBA00022692"/>
    </source>
</evidence>
<dbReference type="EMBL" id="JADEYS010000009">
    <property type="protein sequence ID" value="MBE9397716.1"/>
    <property type="molecule type" value="Genomic_DNA"/>
</dbReference>
<sequence>MLLSTWLLVSPSAQAGLFDQVANPFGSSGPVDVEEAFVFGFVQEGENQLQLNWTMPDDYYLYRDRMEIKPGDGIEVIKRSNAPAESKEDPLFGNVFVYHNQAEVDLTLGSISGQPVDSTVEVTYQGCWEGGICYPPVTKTVQLSGIGPFVALPTVGSTAQVDAPDTFSPAAMNETEQDRFARLLDGDDLVLTLGAFFLAGLALSLTPCVFPMIPILSSIIAGQGRHITTGKAFSLSLVYVLSVSLTYTIAGVVAGLFGENLQAAFQNPWIIGSFAGLFVLLSLSMFGFYDLQLPNSWQTRLNNMSSHQKGGTVTGVAVMGLLSALIVGPCMAAPLAGALIYIGQSGDPVMGGSALFSLSMGMGVPLLLVGVSAGKLLPKAGIWMESVKAGFGVMLLLLAIWMLDRIVATEVTMLLTAGVLIASAIFMHALDRLPEPSGGWLRIWKGVGVIMLIYGSALLIGALSGNRSMIYPLQGVTVGVGQVAATPALPFKKVTSPAQLDQLLAEARRSGKPVMLDFYADWCISCIELETYTFADRNVQVALSGFELIKVDVTSNDADAKALNKEYGVIGPPALIFFDPQGQLHKNMTLIGVAEPEDFVAHLSRLGT</sequence>
<feature type="transmembrane region" description="Helical" evidence="18">
    <location>
        <begin position="312"/>
        <end position="342"/>
    </location>
</feature>
<keyword evidence="14 18" id="KW-1015">Disulfide bond</keyword>
<dbReference type="InterPro" id="IPR036249">
    <property type="entry name" value="Thioredoxin-like_sf"/>
</dbReference>
<dbReference type="GO" id="GO:0047134">
    <property type="term" value="F:protein-disulfide reductase [NAD(P)H] activity"/>
    <property type="evidence" value="ECO:0007669"/>
    <property type="project" value="UniProtKB-UniRule"/>
</dbReference>
<feature type="transmembrane region" description="Helical" evidence="18">
    <location>
        <begin position="389"/>
        <end position="407"/>
    </location>
</feature>
<keyword evidence="10 18" id="KW-1133">Transmembrane helix</keyword>
<dbReference type="InterPro" id="IPR013766">
    <property type="entry name" value="Thioredoxin_domain"/>
</dbReference>
<reference evidence="21" key="1">
    <citation type="submission" date="2020-10" db="EMBL/GenBank/DDBJ databases">
        <title>Bacterium isolated from coastal waters sediment.</title>
        <authorList>
            <person name="Chen R.-J."/>
            <person name="Lu D.-C."/>
            <person name="Zhu K.-L."/>
            <person name="Du Z.-J."/>
        </authorList>
    </citation>
    <scope>NUCLEOTIDE SEQUENCE</scope>
    <source>
        <strain evidence="21">N1Y112</strain>
    </source>
</reference>
<dbReference type="InterPro" id="IPR022910">
    <property type="entry name" value="Thiol_diS_interchange_DbsD"/>
</dbReference>
<evidence type="ECO:0000256" key="15">
    <source>
        <dbReference type="ARBA" id="ARBA00023284"/>
    </source>
</evidence>
<evidence type="ECO:0000313" key="22">
    <source>
        <dbReference type="Proteomes" id="UP000640333"/>
    </source>
</evidence>
<feature type="disulfide bond" description="Redox-active" evidence="18">
    <location>
        <begin position="208"/>
        <end position="330"/>
    </location>
</feature>
<evidence type="ECO:0000256" key="16">
    <source>
        <dbReference type="ARBA" id="ARBA00047388"/>
    </source>
</evidence>
<keyword evidence="3 18" id="KW-0813">Transport</keyword>
<evidence type="ECO:0000256" key="14">
    <source>
        <dbReference type="ARBA" id="ARBA00023157"/>
    </source>
</evidence>
<feature type="transmembrane region" description="Helical" evidence="18">
    <location>
        <begin position="354"/>
        <end position="377"/>
    </location>
</feature>
<keyword evidence="5 18" id="KW-0997">Cell inner membrane</keyword>
<feature type="transmembrane region" description="Helical" evidence="18">
    <location>
        <begin position="413"/>
        <end position="431"/>
    </location>
</feature>
<dbReference type="SUPFAM" id="SSF74863">
    <property type="entry name" value="Thiol:disulfide interchange protein DsbD, N-terminal domain (DsbD-alpha)"/>
    <property type="match status" value="1"/>
</dbReference>
<evidence type="ECO:0000256" key="1">
    <source>
        <dbReference type="ARBA" id="ARBA00004429"/>
    </source>
</evidence>
<dbReference type="GO" id="GO:0005886">
    <property type="term" value="C:plasma membrane"/>
    <property type="evidence" value="ECO:0007669"/>
    <property type="project" value="UniProtKB-SubCell"/>
</dbReference>
<evidence type="ECO:0000313" key="21">
    <source>
        <dbReference type="EMBL" id="MBE9397716.1"/>
    </source>
</evidence>
<dbReference type="NCBIfam" id="NF001419">
    <property type="entry name" value="PRK00293.1"/>
    <property type="match status" value="1"/>
</dbReference>
<dbReference type="InterPro" id="IPR035671">
    <property type="entry name" value="DsbD_gamma"/>
</dbReference>